<name>A0A4Z1SRZ1_GIAMU</name>
<sequence length="544" mass="58310">MQAQPGSKGKVRRISYVSAGPVVSRGEQPKRGQPVICNEMRDHVAILPSTGSRGRAYVRGVEYLLDDCPTRGPLRPAHCTLRVVQADKENRRAAAHYPEAATLCAVGEDYIPPAIRMYVPRPISARVLSRTSIDSSSALVMSKRPTQEKTAMTLNAVGGNKFLRRVQSMGTGLARGAMTSLGSGTFTVTEMTPPSAETPISILEDQSIDVTIYRDPYDLAREQSCAKNTAIIDRIEHQAAGEAHRLQSTALVRGPSKLGIVTDCRSLSPVDTTTLQRSTGRTTEKESVSDLSQKPSNSHSPCRAFESFMPSSSGILPLSGALVQEHDLSVSPPPIPPAYGKQTPNPPGGEFIQSSLALSALGTGQRSRGSSMVVPPQEFQGYGLSPSPVPSFSRPQIAPTPQARVIAVEPTSQKSSLPIDIDTMMQSRNLDDGLSFGLNTKVQPSCTATSNPESMLLYSSTAPGVALPAKSGSLSVGTPLLPRGPRAHSLRPRTPNSVSFSSRRQLTIINDSEVIRPVTHRPTSRKQVTKAQPVHLGPGRWHDA</sequence>
<accession>A0A4Z1SRZ1</accession>
<feature type="region of interest" description="Disordered" evidence="1">
    <location>
        <begin position="271"/>
        <end position="302"/>
    </location>
</feature>
<feature type="compositionally biased region" description="Low complexity" evidence="1">
    <location>
        <begin position="272"/>
        <end position="281"/>
    </location>
</feature>
<dbReference type="VEuPathDB" id="GiardiaDB:GMRT_11916"/>
<feature type="region of interest" description="Disordered" evidence="1">
    <location>
        <begin position="518"/>
        <end position="544"/>
    </location>
</feature>
<dbReference type="Proteomes" id="UP000315496">
    <property type="component" value="Chromosome 2"/>
</dbReference>
<reference evidence="2 3" key="1">
    <citation type="submission" date="2019-05" db="EMBL/GenBank/DDBJ databases">
        <title>The compact genome of Giardia muris reveals important steps in the evolution of intestinal protozoan parasites.</title>
        <authorList>
            <person name="Xu F."/>
            <person name="Jimenez-Gonzalez A."/>
            <person name="Einarsson E."/>
            <person name="Astvaldsson A."/>
            <person name="Peirasmaki D."/>
            <person name="Eckmann L."/>
            <person name="Andersson J.O."/>
            <person name="Svard S.G."/>
            <person name="Jerlstrom-Hultqvist J."/>
        </authorList>
    </citation>
    <scope>NUCLEOTIDE SEQUENCE [LARGE SCALE GENOMIC DNA]</scope>
    <source>
        <strain evidence="2 3">Roberts-Thomson</strain>
    </source>
</reference>
<dbReference type="AlphaFoldDB" id="A0A4Z1SRZ1"/>
<protein>
    <submittedName>
        <fullName evidence="2">Uncharacterized protein</fullName>
    </submittedName>
</protein>
<feature type="compositionally biased region" description="Basic residues" evidence="1">
    <location>
        <begin position="518"/>
        <end position="528"/>
    </location>
</feature>
<evidence type="ECO:0000313" key="3">
    <source>
        <dbReference type="Proteomes" id="UP000315496"/>
    </source>
</evidence>
<evidence type="ECO:0000313" key="2">
    <source>
        <dbReference type="EMBL" id="TNJ28530.1"/>
    </source>
</evidence>
<dbReference type="OrthoDB" id="10255310at2759"/>
<gene>
    <name evidence="2" type="ORF">GMRT_11916</name>
</gene>
<keyword evidence="3" id="KW-1185">Reference proteome</keyword>
<organism evidence="2 3">
    <name type="scientific">Giardia muris</name>
    <dbReference type="NCBI Taxonomy" id="5742"/>
    <lineage>
        <taxon>Eukaryota</taxon>
        <taxon>Metamonada</taxon>
        <taxon>Diplomonadida</taxon>
        <taxon>Hexamitidae</taxon>
        <taxon>Giardiinae</taxon>
        <taxon>Giardia</taxon>
    </lineage>
</organism>
<dbReference type="EMBL" id="VDLU01000002">
    <property type="protein sequence ID" value="TNJ28530.1"/>
    <property type="molecule type" value="Genomic_DNA"/>
</dbReference>
<evidence type="ECO:0000256" key="1">
    <source>
        <dbReference type="SAM" id="MobiDB-lite"/>
    </source>
</evidence>
<comment type="caution">
    <text evidence="2">The sequence shown here is derived from an EMBL/GenBank/DDBJ whole genome shotgun (WGS) entry which is preliminary data.</text>
</comment>
<feature type="compositionally biased region" description="Polar residues" evidence="1">
    <location>
        <begin position="289"/>
        <end position="300"/>
    </location>
</feature>
<feature type="region of interest" description="Disordered" evidence="1">
    <location>
        <begin position="477"/>
        <end position="500"/>
    </location>
</feature>
<proteinExistence type="predicted"/>